<feature type="domain" description="DUF1648" evidence="2">
    <location>
        <begin position="31"/>
        <end position="70"/>
    </location>
</feature>
<dbReference type="Pfam" id="PF07853">
    <property type="entry name" value="DUF1648"/>
    <property type="match status" value="1"/>
</dbReference>
<evidence type="ECO:0000313" key="3">
    <source>
        <dbReference type="EMBL" id="QCB94049.1"/>
    </source>
</evidence>
<feature type="transmembrane region" description="Helical" evidence="1">
    <location>
        <begin position="133"/>
        <end position="154"/>
    </location>
</feature>
<keyword evidence="1" id="KW-1133">Transmembrane helix</keyword>
<dbReference type="EMBL" id="CP039291">
    <property type="protein sequence ID" value="QCB94049.1"/>
    <property type="molecule type" value="Genomic_DNA"/>
</dbReference>
<dbReference type="OrthoDB" id="3178004at2"/>
<gene>
    <name evidence="3" type="ORF">E5225_11210</name>
</gene>
<keyword evidence="4" id="KW-1185">Reference proteome</keyword>
<feature type="transmembrane region" description="Helical" evidence="1">
    <location>
        <begin position="101"/>
        <end position="121"/>
    </location>
</feature>
<reference evidence="3 4" key="1">
    <citation type="submission" date="2019-04" db="EMBL/GenBank/DDBJ databases">
        <title>Isolation and identification of Cellulomonas shaoxiangyii sp. Nov. isolated from feces of the Tibetan antelopes (Pantholops hodgsonii) in the Qinghai-Tibet plateau of China.</title>
        <authorList>
            <person name="Tian Z."/>
        </authorList>
    </citation>
    <scope>NUCLEOTIDE SEQUENCE [LARGE SCALE GENOMIC DNA]</scope>
    <source>
        <strain evidence="3 4">Z28</strain>
    </source>
</reference>
<protein>
    <submittedName>
        <fullName evidence="3">DUF1648 domain-containing protein</fullName>
    </submittedName>
</protein>
<dbReference type="RefSeq" id="WP_135972688.1">
    <property type="nucleotide sequence ID" value="NZ_CP039291.1"/>
</dbReference>
<proteinExistence type="predicted"/>
<organism evidence="3 4">
    <name type="scientific">Cellulomonas shaoxiangyii</name>
    <dbReference type="NCBI Taxonomy" id="2566013"/>
    <lineage>
        <taxon>Bacteria</taxon>
        <taxon>Bacillati</taxon>
        <taxon>Actinomycetota</taxon>
        <taxon>Actinomycetes</taxon>
        <taxon>Micrococcales</taxon>
        <taxon>Cellulomonadaceae</taxon>
        <taxon>Cellulomonas</taxon>
    </lineage>
</organism>
<evidence type="ECO:0000313" key="4">
    <source>
        <dbReference type="Proteomes" id="UP000296469"/>
    </source>
</evidence>
<dbReference type="InterPro" id="IPR012867">
    <property type="entry name" value="DUF1648"/>
</dbReference>
<evidence type="ECO:0000256" key="1">
    <source>
        <dbReference type="SAM" id="Phobius"/>
    </source>
</evidence>
<sequence length="335" mass="33379">MTAGRTLATDARPTTHRLASVLLCAVAPLVIAAAAAVVALSWAPELPSPVATHWGPSGPDGFGSVTGLVVGTTVVTLVLAAAATALALAVDRQVTARRMSAGLATGVAAALATVLLGTLHAQRGLADARDAGGVGATVAAMVAVGLLAGCLAAWATPGDTPLPAGGGVDPAAPRVPLAAHERAAWTRTATGRPGIVIGGTAVVLVTGAALATRTPGLLALVAALVALLGCMTVFRVRVDAHGLTARSALGWPALHVPLEEVEAARVVDVHPLRDFGGWGYRISLGGRVGVVLRRGEAVEVHRSGDRVVVVTVDDAATGAALLNTLADRSRSAAPE</sequence>
<feature type="transmembrane region" description="Helical" evidence="1">
    <location>
        <begin position="194"/>
        <end position="211"/>
    </location>
</feature>
<name>A0A4P7SII0_9CELL</name>
<dbReference type="Proteomes" id="UP000296469">
    <property type="component" value="Chromosome"/>
</dbReference>
<dbReference type="AlphaFoldDB" id="A0A4P7SII0"/>
<feature type="transmembrane region" description="Helical" evidence="1">
    <location>
        <begin position="62"/>
        <end position="89"/>
    </location>
</feature>
<feature type="transmembrane region" description="Helical" evidence="1">
    <location>
        <begin position="21"/>
        <end position="42"/>
    </location>
</feature>
<keyword evidence="1" id="KW-0812">Transmembrane</keyword>
<dbReference type="KEGG" id="celz:E5225_11210"/>
<keyword evidence="1" id="KW-0472">Membrane</keyword>
<accession>A0A4P7SII0</accession>
<feature type="transmembrane region" description="Helical" evidence="1">
    <location>
        <begin position="217"/>
        <end position="236"/>
    </location>
</feature>
<evidence type="ECO:0000259" key="2">
    <source>
        <dbReference type="Pfam" id="PF07853"/>
    </source>
</evidence>